<evidence type="ECO:0000256" key="15">
    <source>
        <dbReference type="SAM" id="MobiDB-lite"/>
    </source>
</evidence>
<keyword evidence="3" id="KW-0963">Cytoplasm</keyword>
<dbReference type="FunFam" id="1.10.8.1220:FF:000001">
    <property type="entry name" value="Dynein axonemal heavy chain 5"/>
    <property type="match status" value="1"/>
</dbReference>
<dbReference type="InterPro" id="IPR003593">
    <property type="entry name" value="AAA+_ATPase"/>
</dbReference>
<dbReference type="CDD" id="cd00009">
    <property type="entry name" value="AAA"/>
    <property type="match status" value="1"/>
</dbReference>
<dbReference type="PANTHER" id="PTHR22878:SF67">
    <property type="entry name" value="DYNEIN AXONEMAL HEAVY CHAIN 6"/>
    <property type="match status" value="1"/>
</dbReference>
<evidence type="ECO:0000256" key="7">
    <source>
        <dbReference type="ARBA" id="ARBA00022840"/>
    </source>
</evidence>
<evidence type="ECO:0000256" key="3">
    <source>
        <dbReference type="ARBA" id="ARBA00022490"/>
    </source>
</evidence>
<evidence type="ECO:0000256" key="8">
    <source>
        <dbReference type="ARBA" id="ARBA00023017"/>
    </source>
</evidence>
<dbReference type="Gene3D" id="3.40.50.300">
    <property type="entry name" value="P-loop containing nucleotide triphosphate hydrolases"/>
    <property type="match status" value="5"/>
</dbReference>
<dbReference type="InterPro" id="IPR035699">
    <property type="entry name" value="AAA_6"/>
</dbReference>
<dbReference type="FunFam" id="3.20.180.20:FF:000004">
    <property type="entry name" value="Dynein axonemal heavy chain 6"/>
    <property type="match status" value="1"/>
</dbReference>
<evidence type="ECO:0000256" key="14">
    <source>
        <dbReference type="SAM" id="Coils"/>
    </source>
</evidence>
<feature type="compositionally biased region" description="Basic and acidic residues" evidence="15">
    <location>
        <begin position="502"/>
        <end position="516"/>
    </location>
</feature>
<keyword evidence="18" id="KW-1185">Reference proteome</keyword>
<evidence type="ECO:0000256" key="9">
    <source>
        <dbReference type="ARBA" id="ARBA00023054"/>
    </source>
</evidence>
<feature type="coiled-coil region" evidence="14">
    <location>
        <begin position="3397"/>
        <end position="3448"/>
    </location>
</feature>
<keyword evidence="12" id="KW-0206">Cytoskeleton</keyword>
<protein>
    <submittedName>
        <fullName evidence="17">Dynein heavy chain 6, axonemal</fullName>
    </submittedName>
</protein>
<feature type="compositionally biased region" description="Basic and acidic residues" evidence="15">
    <location>
        <begin position="548"/>
        <end position="559"/>
    </location>
</feature>
<dbReference type="SUPFAM" id="SSF52540">
    <property type="entry name" value="P-loop containing nucleoside triphosphate hydrolases"/>
    <property type="match status" value="4"/>
</dbReference>
<keyword evidence="10" id="KW-0969">Cilium</keyword>
<dbReference type="Gene3D" id="1.10.8.710">
    <property type="match status" value="1"/>
</dbReference>
<dbReference type="Pfam" id="PF18198">
    <property type="entry name" value="AAA_lid_11"/>
    <property type="match status" value="1"/>
</dbReference>
<feature type="region of interest" description="Disordered" evidence="15">
    <location>
        <begin position="439"/>
        <end position="567"/>
    </location>
</feature>
<evidence type="ECO:0000256" key="10">
    <source>
        <dbReference type="ARBA" id="ARBA00023069"/>
    </source>
</evidence>
<dbReference type="InterPro" id="IPR002816">
    <property type="entry name" value="TraB/PrgY/GumN_fam"/>
</dbReference>
<feature type="domain" description="AAA+ ATPase" evidence="16">
    <location>
        <begin position="2583"/>
        <end position="2732"/>
    </location>
</feature>
<dbReference type="EMBL" id="OX395142">
    <property type="protein sequence ID" value="CAI5796722.1"/>
    <property type="molecule type" value="Genomic_DNA"/>
</dbReference>
<evidence type="ECO:0000259" key="16">
    <source>
        <dbReference type="SMART" id="SM00382"/>
    </source>
</evidence>
<evidence type="ECO:0000256" key="2">
    <source>
        <dbReference type="ARBA" id="ARBA00008887"/>
    </source>
</evidence>
<dbReference type="Pfam" id="PF17852">
    <property type="entry name" value="Dynein_AAA_lid"/>
    <property type="match status" value="1"/>
</dbReference>
<dbReference type="Pfam" id="PF12781">
    <property type="entry name" value="AAA_9"/>
    <property type="match status" value="1"/>
</dbReference>
<evidence type="ECO:0000256" key="12">
    <source>
        <dbReference type="ARBA" id="ARBA00023212"/>
    </source>
</evidence>
<dbReference type="Gene3D" id="1.20.1270.280">
    <property type="match status" value="1"/>
</dbReference>
<dbReference type="GO" id="GO:0051959">
    <property type="term" value="F:dynein light intermediate chain binding"/>
    <property type="evidence" value="ECO:0007669"/>
    <property type="project" value="InterPro"/>
</dbReference>
<dbReference type="InterPro" id="IPR041466">
    <property type="entry name" value="Dynein_AAA5_ext"/>
</dbReference>
<dbReference type="FunFam" id="3.40.50.300:FF:000223">
    <property type="entry name" value="Dynein heavy chain 3, axonemal"/>
    <property type="match status" value="1"/>
</dbReference>
<dbReference type="GO" id="GO:0005930">
    <property type="term" value="C:axoneme"/>
    <property type="evidence" value="ECO:0007669"/>
    <property type="project" value="UniProtKB-SubCell"/>
</dbReference>
<dbReference type="Gene3D" id="1.20.920.30">
    <property type="match status" value="1"/>
</dbReference>
<organism evidence="17 18">
    <name type="scientific">Podarcis lilfordi</name>
    <name type="common">Lilford's wall lizard</name>
    <dbReference type="NCBI Taxonomy" id="74358"/>
    <lineage>
        <taxon>Eukaryota</taxon>
        <taxon>Metazoa</taxon>
        <taxon>Chordata</taxon>
        <taxon>Craniata</taxon>
        <taxon>Vertebrata</taxon>
        <taxon>Euteleostomi</taxon>
        <taxon>Lepidosauria</taxon>
        <taxon>Squamata</taxon>
        <taxon>Bifurcata</taxon>
        <taxon>Unidentata</taxon>
        <taxon>Episquamata</taxon>
        <taxon>Laterata</taxon>
        <taxon>Lacertibaenia</taxon>
        <taxon>Lacertidae</taxon>
        <taxon>Podarcis</taxon>
    </lineage>
</organism>
<dbReference type="FunFam" id="1.20.920.20:FF:000006">
    <property type="entry name" value="Dynein, axonemal, heavy chain 6"/>
    <property type="match status" value="1"/>
</dbReference>
<dbReference type="InterPro" id="IPR041589">
    <property type="entry name" value="DNAH3_AAA_lid_1"/>
</dbReference>
<dbReference type="Pfam" id="PF03028">
    <property type="entry name" value="Dynein_heavy"/>
    <property type="match status" value="1"/>
</dbReference>
<dbReference type="GO" id="GO:0030286">
    <property type="term" value="C:dynein complex"/>
    <property type="evidence" value="ECO:0007669"/>
    <property type="project" value="UniProtKB-KW"/>
</dbReference>
<keyword evidence="7" id="KW-0067">ATP-binding</keyword>
<name>A0AA35LIZ5_9SAUR</name>
<dbReference type="SMART" id="SM00382">
    <property type="entry name" value="AAA"/>
    <property type="match status" value="3"/>
</dbReference>
<dbReference type="GO" id="GO:0005874">
    <property type="term" value="C:microtubule"/>
    <property type="evidence" value="ECO:0007669"/>
    <property type="project" value="UniProtKB-KW"/>
</dbReference>
<dbReference type="FunFam" id="1.20.1270.280:FF:000009">
    <property type="entry name" value="Dynein, axonemal, heavy chain 6"/>
    <property type="match status" value="1"/>
</dbReference>
<evidence type="ECO:0000256" key="6">
    <source>
        <dbReference type="ARBA" id="ARBA00022741"/>
    </source>
</evidence>
<evidence type="ECO:0000313" key="17">
    <source>
        <dbReference type="EMBL" id="CAI5796722.1"/>
    </source>
</evidence>
<dbReference type="FunFam" id="3.10.490.20:FF:000005">
    <property type="entry name" value="Dynein axonemal heavy chain 6"/>
    <property type="match status" value="1"/>
</dbReference>
<dbReference type="Gene3D" id="1.10.8.1220">
    <property type="match status" value="1"/>
</dbReference>
<keyword evidence="13" id="KW-0966">Cell projection</keyword>
<dbReference type="InterPro" id="IPR041228">
    <property type="entry name" value="Dynein_C"/>
</dbReference>
<comment type="subcellular location">
    <subcellularLocation>
        <location evidence="1">Cytoplasm</location>
        <location evidence="1">Cytoskeleton</location>
        <location evidence="1">Cilium axoneme</location>
    </subcellularLocation>
</comment>
<dbReference type="InterPro" id="IPR024743">
    <property type="entry name" value="Dynein_HC_stalk"/>
</dbReference>
<dbReference type="Pfam" id="PF01963">
    <property type="entry name" value="TraB_PrgY_gumN"/>
    <property type="match status" value="1"/>
</dbReference>
<dbReference type="FunFam" id="3.40.50.300:FF:001143">
    <property type="entry name" value="Dynein axonemal heavy chain 6"/>
    <property type="match status" value="1"/>
</dbReference>
<keyword evidence="11" id="KW-0505">Motor protein</keyword>
<keyword evidence="4" id="KW-0493">Microtubule</keyword>
<dbReference type="Gene3D" id="1.10.8.720">
    <property type="entry name" value="Region D6 of dynein motor"/>
    <property type="match status" value="1"/>
</dbReference>
<dbReference type="FunFam" id="1.20.920.30:FF:000005">
    <property type="entry name" value="Dynein, axonemal, heavy chain 2"/>
    <property type="match status" value="1"/>
</dbReference>
<feature type="domain" description="AAA+ ATPase" evidence="16">
    <location>
        <begin position="1959"/>
        <end position="2062"/>
    </location>
</feature>
<dbReference type="PANTHER" id="PTHR22878">
    <property type="entry name" value="DYNEIN HEAVY CHAIN 6, AXONEMAL-LIKE-RELATED"/>
    <property type="match status" value="1"/>
</dbReference>
<dbReference type="InterPro" id="IPR043157">
    <property type="entry name" value="Dynein_AAA1S"/>
</dbReference>
<dbReference type="Gene3D" id="3.10.490.20">
    <property type="match status" value="1"/>
</dbReference>
<evidence type="ECO:0000256" key="5">
    <source>
        <dbReference type="ARBA" id="ARBA00022737"/>
    </source>
</evidence>
<dbReference type="Pfam" id="PF08393">
    <property type="entry name" value="DHC_N2"/>
    <property type="match status" value="1"/>
</dbReference>
<dbReference type="FunFam" id="3.40.50.300:FF:000063">
    <property type="entry name" value="dynein heavy chain 6, axonemal"/>
    <property type="match status" value="1"/>
</dbReference>
<dbReference type="FunFam" id="3.40.50.300:FF:002141">
    <property type="entry name" value="Dynein heavy chain"/>
    <property type="match status" value="1"/>
</dbReference>
<dbReference type="FunFam" id="1.10.8.710:FF:000004">
    <property type="entry name" value="Dynein axonemal heavy chain 6"/>
    <property type="match status" value="1"/>
</dbReference>
<dbReference type="Gene3D" id="1.20.58.1120">
    <property type="match status" value="1"/>
</dbReference>
<proteinExistence type="inferred from homology"/>
<dbReference type="Gene3D" id="1.10.287.2620">
    <property type="match status" value="1"/>
</dbReference>
<dbReference type="Pfam" id="PF12780">
    <property type="entry name" value="AAA_8"/>
    <property type="match status" value="1"/>
</dbReference>
<dbReference type="Pfam" id="PF12774">
    <property type="entry name" value="AAA_6"/>
    <property type="match status" value="1"/>
</dbReference>
<dbReference type="InterPro" id="IPR042222">
    <property type="entry name" value="Dynein_2_N"/>
</dbReference>
<comment type="similarity">
    <text evidence="2">Belongs to the dynein heavy chain family.</text>
</comment>
<dbReference type="Gene3D" id="1.20.140.100">
    <property type="entry name" value="Dynein heavy chain, N-terminal domain 2"/>
    <property type="match status" value="1"/>
</dbReference>
<gene>
    <name evidence="17" type="ORF">PODLI_1B025058</name>
</gene>
<dbReference type="Gene3D" id="3.20.180.20">
    <property type="entry name" value="Dynein heavy chain, N-terminal domain 2"/>
    <property type="match status" value="1"/>
</dbReference>
<evidence type="ECO:0000256" key="4">
    <source>
        <dbReference type="ARBA" id="ARBA00022701"/>
    </source>
</evidence>
<dbReference type="InterPro" id="IPR004273">
    <property type="entry name" value="Dynein_heavy_D6_P-loop"/>
</dbReference>
<keyword evidence="8" id="KW-0243">Dynein</keyword>
<dbReference type="FunFam" id="1.10.8.720:FF:000007">
    <property type="entry name" value="Dynein axonemal heavy chain 6"/>
    <property type="match status" value="1"/>
</dbReference>
<dbReference type="Pfam" id="PF18199">
    <property type="entry name" value="Dynein_C"/>
    <property type="match status" value="1"/>
</dbReference>
<dbReference type="InterPro" id="IPR042228">
    <property type="entry name" value="Dynein_linker_3"/>
</dbReference>
<dbReference type="GO" id="GO:0008569">
    <property type="term" value="F:minus-end-directed microtubule motor activity"/>
    <property type="evidence" value="ECO:0007669"/>
    <property type="project" value="InterPro"/>
</dbReference>
<sequence length="4653" mass="532773">MLSLHIQSELNSFLWTIKRDPPSYFFGTIHVPYTRVWDFIPDNSKRAFQQSHIVYFELDLTDPYTISALTSCQLLPQGENLQDVLPRDIYRRLKRHLEYVKLMMPSWMTPDQRGKGLYADYLFNAIAGNWERKRPVWVMLMVNSLTEVDIKSRGVPVLDLYLAQEAERLRKQTGAVEKVEEQCHPLNGLSFSQVIFALNQTLLQQENLRAGSLQIPYTTEDLIKHYNCGDLNSIIFNHDTSQVPNFINSTLPPHERITAQEIDNYFRQELIYKRNERMGKRVKDLLEEYPDKSFFFAFGAGHFMGNNTVIDVLRRKGYEVDHTPAGHATNSGKHQKVLSALSSSSPEYASYIISQELHSPQQHPQKEEEEEEELLPHLLLPESIDLLDKVDRKYKKKRKKQQKKQRLRQFNDLWVRIEESTTDPPPRIRIINGYITVEPQPRGHGRSSHIQTDTNCSKVGALGLPGSGPRLFESSPFGQKGIMPKRVSLPSIQPTPQPSEDADSRNDQGSLSEERSSSSGKDSVARNEFKKRLVSTAPNQMQANPEALKFEHNTKSQERTRKRQQPIKLEPLPVLKIYQQHKQPEYIFQKNREKLLAAGVLQPTTSAEKRKWPPPEPTLAELQQELLKQRQLLSDKAARVPTPPKQPRGVVKLSACLPSASPVRKFKEPEDVIKANITEPLEIVRIICQNKHLGFLYMTPAVPRSSNEYDCYNLKIVTYDCVNKNDYYTISPNAVIHTYNGEVEYLELERWEQEYLYHRALSKITIFTIFRKWKAFNVWRKHVRSKTIHFYRKALQKNLFIVNACLRPAILNIQEMCYRLSDMALCQIEKGYLYTLMEFKGTQFSQLKDVAAHLSEFRELAKEVVRGACRTTLLEAGFTPDDYFYATESTEQVTMVTGRLNTGSAIIRRSDKDPYGDQAEKMTYTEQANKRATCERLTCFIRLADYLIVNTLHVLAVKSVTALLNYLTEKLKKTPPADLIRKWNTEETPPEVAVVEKKGTSVIIGAEDEESLTPMFLLELILEINALLFEPTVEDYQDGMSDIVNQFQATVLSVANLVPDRYFDAFTRPVINNKIEEKTCGEGPSLAIMFKDDRHLQNIISQIKETIYSGFEAVNLYASTFEKFRLFFKENESLDLDALKKEEPDVKFFAEQLEKYHRQHKEAVAIKQKRNIGLFLIDAQKLKDKLIPSPKRCLEVINGMLPVIAKKKVTAILVEANDAKFKLEFYPSTTTEYVFSLTFLDEIQDRIETLEVDSKVVTKMYQLIELYAVPTPPEDLALFSSLKPSIVAVRNAIDKSVGERDANIARFCQLLDLDVQELNLEVKEVKHLAQDPQILDIATDQERVKQVLAELQTILDELQKRAFTYKSYQKNFKVEMTRFDALEEVCAELKLKQLLWDSLSEWSVLEDEWMEAKFDSLDPENLNSQVSKYAKFVNQLEKGLPPNNVVPLLKEKVERMKEKVPAITDLRNPCLRPRHWAIIEQIVGAQLIDMENPLTLERLVQINAFDYSQEIQDVSGQASGEASLEAILRKVDDSWKLTEFIVLPHRDSKDVFILGGTDDIQVILDDSMINVATIASSRYVGPLKARVDEWQKQLSLFSQTLEEWLTCQRNWLYLESIFSAPDIQRQLPAEAKMFLQVDKSWKEIMRKVNRLPNALRAATQPGLLESFQNNNALLDQIQKCLEAYLESKRVIFPRFYFLSNDELLEILAQTRNPQAVQPHLRKCFDSIAKLEFAYMAPAEGEEKVLTNDILAMLSPEGERVGLGKGLKARGNVEDWLGKVEEAMFASLRRLSKAAIADYQTKERVHWVVAGHPSQVVLTISQLMWCRDLTQCLEGEEQDHLEALEEFEKENFERLNALASLVRGILPKLHRNIITALITIDVHARDIVTELVKQKVDSVDNFDWQRQLRYYWDLDLDNCVARMALSQYTYAYEYLGACPRLVITPLTDRCYLCLMGALQLDLGGAPAGPAGTGKTETTKDLAKALAIQCVVFNCSDGLDYKMMGRFFSGLAQSGAWCCFDEFNRIDIEVLSVIAQQLITIRNAKAAKLSRFMFEGREIKLVMTCAAFITMNPGYAGRTELPDNLKALFRPFSMMVPNYALIAEVILYSEGFESSKTLARKMTQMYKLCSEQLSQQDHYDFGMRAVKSVLVMAGSLKRENPNLNEDVVLIRALRDSNLPKFLTDDAVLFSGIISDLFPGVIIPEHDYGTLQSTIIDVMLSKGLQAEDTMVHKVIQLFETMLVRHGVMLVGPTGGGKTTVYQVLADSLAALHEAGEENPFYQPVKTYVLNPKSITMGELYGEVNNLTLEWKDGLMALSVRAAVVDTSEDHKWIISDGPVDALWIENLNTVLDDNKMLCLANSERIKLTPYIHMMFEVEDLRVASPATVSRCGMVYIDPEELKWIPYVKTWMAGLEDRFNEETRTYLFDLFCHYVEGGLKYVHKKCSQAISQVDISKVTTLCCLLESLLLGKGGPNMSMEQSRLNSLVCQTFVFCYLWSVGGNLTENCWDGFDTFIRQQFEDNPDAKLPTSGDLWSLFIDFETKRLDPWERIIPTFKYSHTVPFFEMLVPTTDTVRYGFLMEKLLAVRHSVLFTGITGVGKSVVARALLNRIQEEAGYVPVYLNFSAQTSSIRTQEIIESKLEKKRKNILGAPGTKRVVIFVDDLNMPKLDRYGSQPPIELLRQYQDFGGFYDREKLFWKEIQDVTICSACAPPGGGRNPVTARFIRHFAMLCLPTPSEHSLKQIFEAILKGFLADFSTTVRQSAKSIVEAAVEIYQRMSIDLLPTPAKSHYVFNLRDLSKCVQGMLQCSPMSVRDQAQIFRLFCHESQRVFHDRLICSEDKQYFYSMLSDMASKYFGVSIDPDSFVSKPILFGDYIKIGVEKAERIYEELTDLEKIMGVLQDYLDDYNITNAKETKLVFFQDAIEHVSRIARMIRQERGNALLVGVGGTGKQSLTRLASHICGYKCFQIELSRGYNYDTFHDDLRKLYKMAGVEDKDMVFLFTDTQIVVEEFLEDINNILNSGEVPNLFEKDELEFVMAATRPKAKEAGIPEGNRDEVFQFFINRVRQKLHIVLCMSPVGDAFRARCRMFPSLVNCCTIDWFVQWPREALNSVSRTFFLHIDLGSERMKEKLSRMCVDIHMSVTEMAEQYYAELRRRYYTTPTSYLELINLYLTMLGEKRKQLVSARDRVKNGLTKLLETNVLVDKMKLDLSALEPVLKEKSVDVEALMEKLAVDQENADQVRRVVQEDEAVAKVKAEETQAIADDAQRDLDEALPALDAANKALDSLDKADISEIRVFTKPPDLVMTVMEAICILLNAKPDWATAKQLLGDSTFLRRLLEYDKENIGRQVLLKLQKYINNPDFVPEKVEKVSKACKSMCMWVRAMDLYSRIVKVVEPKRQKLNAAQAELDATLATLRDKQKKLRQVEEQIQELQDQYERSLEEKEGLARTMALTQARLNRAGKLTAALGDEQVRWEESILNFEAEISNITGNVFIAAACVAYYGAFTAHYRQLLIDRWIKQCQELDIPISPDFSLINILGDPYEIRQWNTDGLPRDYVSTENGILVTRGRRWPLMIDPQDQANRWIRNKEANDGLKIIKLTDAGFLRTLENAIRLGSPVLLEELRETLDPALEPILLKQTFVAGGRLLIRLGDSDIDYDKNFRFYMTTKMPNPHYLPEVCIKVTIINFTVTRSGLEDQLLSDVVRLERPELEEQRTQLIVRINADKNQLKAIEDKILKMLFTSEGNILDKEELINTLQESKITSGAIKVRLVEAETTEEKINAAREKYRPVATRGSVMYFVIASLSEIDPMYQFSLKYFKQLFNTTIETSEKNDVLEERLAILLSQTLYATYTNVSRGLFEQHKLIYSFMLCIEIMRQKEELTDLEWNFFLRGAAGLDKERTEKPQIPWLEDNTWFMCCDLDETLPCFAGIETDIQTMHIFIKLGQLEIRINPEQWEDYKPETQTETESSKKKEDKPHDSWDSRLTMFQKLIVVKCFMEEKIVSALTEFVIENLGKQFIENPPVDLATLYQDMSPSTPLVFILSTGSDPMGAFQRFAKERGYSERVQSISLGQGQGPIAERMIKDALKSGNWVFLQNCHLAVSWMLAMEELIKTFTEPNVSIHESFRLYLSSMPCAIFPVTVLQNSVKVTNEPPKGLRANIRRAFTEMTSSFFEENILGKTWRKIIFGICFFHAIIQERKKFGPLGWNICYEFNDSDRECALLNLNLYCQEGKVPWDALIYITGEITYGGRVTDAWDQRCLRTVLRRFFAPETLEEDYKYSESGIYFAPVADSLQDFKDYIENLPLIDDPEIFGMHENANLAFQRKETNTLITTILDVQPRSTAQGTGKSNDEIVEELATSILAKIPEKLDMDVAAEALFVKDDKGRLDSLTTVLGQEVDRFNRLLILLRTSLQTLNKAIAGFVVMSEEMERVYHSFLNNQVPSLWANAAYPSLKPLGGWVKDLVLRTAFVDFWLKRGKPKSFWISGFFFPQGFLTGTLQNHARKYNLPIDELSFSYNMIPVYRDQMQVAEASKFCPFGHDLPMDAELPSPEDGVLVHGMFMDASRWDDEEMVIEDALPRQMNPVLPVVHFEPHQNYEPEPSLYHAPLYKTGARAGTLSTTGHSTNFVVTVLLPSKRPSDYWISKGSALLCQLNE</sequence>
<evidence type="ECO:0000256" key="13">
    <source>
        <dbReference type="ARBA" id="ARBA00023273"/>
    </source>
</evidence>
<evidence type="ECO:0000256" key="1">
    <source>
        <dbReference type="ARBA" id="ARBA00004430"/>
    </source>
</evidence>
<dbReference type="InterPro" id="IPR035706">
    <property type="entry name" value="AAA_9"/>
</dbReference>
<dbReference type="InterPro" id="IPR042219">
    <property type="entry name" value="AAA_lid_11_sf"/>
</dbReference>
<dbReference type="GO" id="GO:0045505">
    <property type="term" value="F:dynein intermediate chain binding"/>
    <property type="evidence" value="ECO:0007669"/>
    <property type="project" value="InterPro"/>
</dbReference>
<feature type="region of interest" description="Disordered" evidence="15">
    <location>
        <begin position="3956"/>
        <end position="3978"/>
    </location>
</feature>
<dbReference type="Pfam" id="PF12777">
    <property type="entry name" value="MT"/>
    <property type="match status" value="1"/>
</dbReference>
<dbReference type="Pfam" id="PF12775">
    <property type="entry name" value="AAA_7"/>
    <property type="match status" value="1"/>
</dbReference>
<keyword evidence="6" id="KW-0547">Nucleotide-binding</keyword>
<dbReference type="InterPro" id="IPR024317">
    <property type="entry name" value="Dynein_heavy_chain_D4_dom"/>
</dbReference>
<keyword evidence="9 14" id="KW-0175">Coiled coil</keyword>
<dbReference type="Gene3D" id="6.10.140.1060">
    <property type="match status" value="1"/>
</dbReference>
<dbReference type="InterPro" id="IPR013602">
    <property type="entry name" value="Dynein_heavy_linker"/>
</dbReference>
<dbReference type="InterPro" id="IPR027417">
    <property type="entry name" value="P-loop_NTPase"/>
</dbReference>
<dbReference type="GO" id="GO:0007018">
    <property type="term" value="P:microtubule-based movement"/>
    <property type="evidence" value="ECO:0007669"/>
    <property type="project" value="InterPro"/>
</dbReference>
<dbReference type="InterPro" id="IPR041658">
    <property type="entry name" value="AAA_lid_11"/>
</dbReference>
<dbReference type="InterPro" id="IPR026983">
    <property type="entry name" value="DHC"/>
</dbReference>
<dbReference type="FunFam" id="3.40.50.300:FF:000362">
    <property type="entry name" value="Dynein, axonemal, heavy chain 6"/>
    <property type="match status" value="1"/>
</dbReference>
<keyword evidence="5" id="KW-0677">Repeat</keyword>
<dbReference type="Pfam" id="PF17857">
    <property type="entry name" value="AAA_lid_1"/>
    <property type="match status" value="1"/>
</dbReference>
<accession>A0AA35LIZ5</accession>
<evidence type="ECO:0000256" key="11">
    <source>
        <dbReference type="ARBA" id="ARBA00023175"/>
    </source>
</evidence>
<dbReference type="FunFam" id="1.20.140.100:FF:000004">
    <property type="entry name" value="Dynein axonemal heavy chain 6"/>
    <property type="match status" value="1"/>
</dbReference>
<reference evidence="17" key="1">
    <citation type="submission" date="2022-12" db="EMBL/GenBank/DDBJ databases">
        <authorList>
            <person name="Alioto T."/>
            <person name="Alioto T."/>
            <person name="Gomez Garrido J."/>
        </authorList>
    </citation>
    <scope>NUCLEOTIDE SEQUENCE</scope>
</reference>
<dbReference type="FunFam" id="1.20.58.1120:FF:000011">
    <property type="entry name" value="Dynein, axonemal, heavy chain 6"/>
    <property type="match status" value="1"/>
</dbReference>
<dbReference type="InterPro" id="IPR043160">
    <property type="entry name" value="Dynein_C_barrel"/>
</dbReference>
<dbReference type="FunFam" id="1.10.287.2620:FF:000001">
    <property type="entry name" value="Cytoplasmic dynein heavy chain 1"/>
    <property type="match status" value="1"/>
</dbReference>
<dbReference type="Proteomes" id="UP001178461">
    <property type="component" value="Chromosome 17"/>
</dbReference>
<feature type="domain" description="AAA+ ATPase" evidence="16">
    <location>
        <begin position="2240"/>
        <end position="2376"/>
    </location>
</feature>
<dbReference type="GO" id="GO:0005524">
    <property type="term" value="F:ATP binding"/>
    <property type="evidence" value="ECO:0007669"/>
    <property type="project" value="UniProtKB-KW"/>
</dbReference>
<dbReference type="CDD" id="cd14789">
    <property type="entry name" value="Tiki"/>
    <property type="match status" value="1"/>
</dbReference>
<feature type="compositionally biased region" description="Polar residues" evidence="15">
    <location>
        <begin position="448"/>
        <end position="457"/>
    </location>
</feature>
<evidence type="ECO:0000313" key="18">
    <source>
        <dbReference type="Proteomes" id="UP001178461"/>
    </source>
</evidence>
<dbReference type="Gene3D" id="1.20.920.20">
    <property type="match status" value="1"/>
</dbReference>